<dbReference type="EMBL" id="JABBMI010000001">
    <property type="protein sequence ID" value="NMK53349.1"/>
    <property type="molecule type" value="Genomic_DNA"/>
</dbReference>
<dbReference type="RefSeq" id="WP_002433585.1">
    <property type="nucleotide sequence ID" value="NZ_AP014956.1"/>
</dbReference>
<evidence type="ECO:0000313" key="9">
    <source>
        <dbReference type="Proteomes" id="UP000538955"/>
    </source>
</evidence>
<dbReference type="AlphaFoldDB" id="A0A4Q9WJV4"/>
<evidence type="ECO:0000256" key="2">
    <source>
        <dbReference type="ARBA" id="ARBA00023125"/>
    </source>
</evidence>
<reference evidence="7 8" key="1">
    <citation type="journal article" date="2019" name="Sci. Transl. Med.">
        <title>Quorum sensing between bacterial species on the skin protects against epidermal injury in atopic dermatitis.</title>
        <authorList>
            <person name="Williams M.R."/>
        </authorList>
    </citation>
    <scope>NUCLEOTIDE SEQUENCE [LARGE SCALE GENOMIC DNA]</scope>
    <source>
        <strain evidence="7 8">H8</strain>
    </source>
</reference>
<dbReference type="Gene3D" id="3.40.50.1360">
    <property type="match status" value="1"/>
</dbReference>
<keyword evidence="1" id="KW-0805">Transcription regulation</keyword>
<dbReference type="InterPro" id="IPR014036">
    <property type="entry name" value="DeoR-like_C"/>
</dbReference>
<dbReference type="PRINTS" id="PR00037">
    <property type="entry name" value="HTHLACR"/>
</dbReference>
<dbReference type="InterPro" id="IPR050313">
    <property type="entry name" value="Carb_Metab_HTH_regulators"/>
</dbReference>
<dbReference type="EMBL" id="JABBLX010000012">
    <property type="protein sequence ID" value="NMK97654.1"/>
    <property type="molecule type" value="Genomic_DNA"/>
</dbReference>
<dbReference type="GO" id="GO:0003677">
    <property type="term" value="F:DNA binding"/>
    <property type="evidence" value="ECO:0007669"/>
    <property type="project" value="UniProtKB-KW"/>
</dbReference>
<evidence type="ECO:0000313" key="8">
    <source>
        <dbReference type="Proteomes" id="UP000291949"/>
    </source>
</evidence>
<dbReference type="InterPro" id="IPR036390">
    <property type="entry name" value="WH_DNA-bd_sf"/>
</dbReference>
<dbReference type="Pfam" id="PF08220">
    <property type="entry name" value="HTH_DeoR"/>
    <property type="match status" value="1"/>
</dbReference>
<dbReference type="Pfam" id="PF00455">
    <property type="entry name" value="DeoRC"/>
    <property type="match status" value="1"/>
</dbReference>
<dbReference type="SUPFAM" id="SSF100950">
    <property type="entry name" value="NagB/RpiA/CoA transferase-like"/>
    <property type="match status" value="1"/>
</dbReference>
<evidence type="ECO:0000259" key="4">
    <source>
        <dbReference type="PROSITE" id="PS51000"/>
    </source>
</evidence>
<keyword evidence="9" id="KW-1185">Reference proteome</keyword>
<dbReference type="InterPro" id="IPR001034">
    <property type="entry name" value="DeoR_HTH"/>
</dbReference>
<dbReference type="EMBL" id="SCHC01000001">
    <property type="protein sequence ID" value="TBW78253.1"/>
    <property type="molecule type" value="Genomic_DNA"/>
</dbReference>
<name>A0A4Q9WJV4_STACP</name>
<accession>A0A4Q9WJV4</accession>
<dbReference type="PROSITE" id="PS51000">
    <property type="entry name" value="HTH_DEOR_2"/>
    <property type="match status" value="1"/>
</dbReference>
<dbReference type="PROSITE" id="PS00894">
    <property type="entry name" value="HTH_DEOR_1"/>
    <property type="match status" value="1"/>
</dbReference>
<dbReference type="Proteomes" id="UP000538955">
    <property type="component" value="Unassembled WGS sequence"/>
</dbReference>
<sequence length="255" mass="29517">MYKRKERLNLIRKRVDQYGEVAVKDLALFLQVTPETVRKDLETLEYDKLITRTHGGAVKYNHINKEKSYANKWQKQSNVKERIAKKAASQIQSGEIVVIDGGTTTGRIPQYLNDIIQTTIITNSLKIANELNRAIEEQRIQGEIIMLAGKTNTEQDVVKGHLTNELLQRFKFDKAFISCGSFDKNDCYEFDLEEAHVSQIMIQQSQLSYLLADSSKRDARASYRISEFSEIDYMISDYAKPQDMEHFNHKSWLQI</sequence>
<gene>
    <name evidence="7" type="ORF">EQ811_04050</name>
    <name evidence="6" type="ORF">HHM13_06040</name>
    <name evidence="5" type="ORF">HHM24_01110</name>
</gene>
<dbReference type="SMART" id="SM00420">
    <property type="entry name" value="HTH_DEOR"/>
    <property type="match status" value="1"/>
</dbReference>
<comment type="caution">
    <text evidence="7">The sequence shown here is derived from an EMBL/GenBank/DDBJ whole genome shotgun (WGS) entry which is preliminary data.</text>
</comment>
<proteinExistence type="predicted"/>
<evidence type="ECO:0000313" key="7">
    <source>
        <dbReference type="EMBL" id="TBW78253.1"/>
    </source>
</evidence>
<dbReference type="InterPro" id="IPR037171">
    <property type="entry name" value="NagB/RpiA_transferase-like"/>
</dbReference>
<evidence type="ECO:0000313" key="6">
    <source>
        <dbReference type="EMBL" id="NMK97654.1"/>
    </source>
</evidence>
<dbReference type="PANTHER" id="PTHR30363">
    <property type="entry name" value="HTH-TYPE TRANSCRIPTIONAL REGULATOR SRLR-RELATED"/>
    <property type="match status" value="1"/>
</dbReference>
<reference evidence="9 10" key="2">
    <citation type="submission" date="2020-04" db="EMBL/GenBank/DDBJ databases">
        <title>The Epidemiology and Molecular Characteristics of Linezolid-Resistant Staphylococcus capitis in Huashan Hospital, Shanghai.</title>
        <authorList>
            <person name="Ding L."/>
            <person name="Li P."/>
            <person name="Yang Y."/>
            <person name="Lin D."/>
            <person name="Xu X."/>
        </authorList>
    </citation>
    <scope>NUCLEOTIDE SEQUENCE [LARGE SCALE GENOMIC DNA]</scope>
    <source>
        <strain evidence="6 10">12-86</strain>
        <strain evidence="5 9">17-84</strain>
    </source>
</reference>
<organism evidence="7 8">
    <name type="scientific">Staphylococcus capitis</name>
    <dbReference type="NCBI Taxonomy" id="29388"/>
    <lineage>
        <taxon>Bacteria</taxon>
        <taxon>Bacillati</taxon>
        <taxon>Bacillota</taxon>
        <taxon>Bacilli</taxon>
        <taxon>Bacillales</taxon>
        <taxon>Staphylococcaceae</taxon>
        <taxon>Staphylococcus</taxon>
    </lineage>
</organism>
<evidence type="ECO:0000313" key="10">
    <source>
        <dbReference type="Proteomes" id="UP000550736"/>
    </source>
</evidence>
<dbReference type="Proteomes" id="UP000550736">
    <property type="component" value="Unassembled WGS sequence"/>
</dbReference>
<feature type="domain" description="HTH deoR-type" evidence="4">
    <location>
        <begin position="4"/>
        <end position="59"/>
    </location>
</feature>
<dbReference type="InterPro" id="IPR018356">
    <property type="entry name" value="Tscrpt_reg_HTH_DeoR_CS"/>
</dbReference>
<protein>
    <submittedName>
        <fullName evidence="7">DeoR/GlpR transcriptional regulator</fullName>
    </submittedName>
</protein>
<evidence type="ECO:0000256" key="1">
    <source>
        <dbReference type="ARBA" id="ARBA00023015"/>
    </source>
</evidence>
<dbReference type="SMART" id="SM01134">
    <property type="entry name" value="DeoRC"/>
    <property type="match status" value="1"/>
</dbReference>
<dbReference type="GO" id="GO:0003700">
    <property type="term" value="F:DNA-binding transcription factor activity"/>
    <property type="evidence" value="ECO:0007669"/>
    <property type="project" value="InterPro"/>
</dbReference>
<dbReference type="SUPFAM" id="SSF46785">
    <property type="entry name" value="Winged helix' DNA-binding domain"/>
    <property type="match status" value="1"/>
</dbReference>
<evidence type="ECO:0000313" key="5">
    <source>
        <dbReference type="EMBL" id="NMK53349.1"/>
    </source>
</evidence>
<evidence type="ECO:0000256" key="3">
    <source>
        <dbReference type="ARBA" id="ARBA00023163"/>
    </source>
</evidence>
<keyword evidence="3" id="KW-0804">Transcription</keyword>
<keyword evidence="2" id="KW-0238">DNA-binding</keyword>
<dbReference type="Proteomes" id="UP000291949">
    <property type="component" value="Unassembled WGS sequence"/>
</dbReference>
<dbReference type="PANTHER" id="PTHR30363:SF44">
    <property type="entry name" value="AGA OPERON TRANSCRIPTIONAL REPRESSOR-RELATED"/>
    <property type="match status" value="1"/>
</dbReference>